<gene>
    <name evidence="1" type="ORF">DIS24_g3152</name>
</gene>
<dbReference type="AlphaFoldDB" id="A0AA40D4R9"/>
<dbReference type="EMBL" id="JAUJDW010000010">
    <property type="protein sequence ID" value="KAK0660533.1"/>
    <property type="molecule type" value="Genomic_DNA"/>
</dbReference>
<reference evidence="1" key="1">
    <citation type="submission" date="2023-06" db="EMBL/GenBank/DDBJ databases">
        <title>Multi-omics analyses reveal the molecular pathogenesis toolkit of Lasiodiplodia hormozganensis, a cross-kingdom pathogen.</title>
        <authorList>
            <person name="Felix C."/>
            <person name="Meneses R."/>
            <person name="Goncalves M.F.M."/>
            <person name="Tilleman L."/>
            <person name="Duarte A.S."/>
            <person name="Jorrin-Novo J.V."/>
            <person name="Van De Peer Y."/>
            <person name="Deforce D."/>
            <person name="Van Nieuwerburgh F."/>
            <person name="Esteves A.C."/>
            <person name="Alves A."/>
        </authorList>
    </citation>
    <scope>NUCLEOTIDE SEQUENCE</scope>
    <source>
        <strain evidence="1">CBS 339.90</strain>
    </source>
</reference>
<proteinExistence type="predicted"/>
<comment type="caution">
    <text evidence="1">The sequence shown here is derived from an EMBL/GenBank/DDBJ whole genome shotgun (WGS) entry which is preliminary data.</text>
</comment>
<evidence type="ECO:0000313" key="2">
    <source>
        <dbReference type="Proteomes" id="UP001175001"/>
    </source>
</evidence>
<name>A0AA40D4R9_9PEZI</name>
<dbReference type="Proteomes" id="UP001175001">
    <property type="component" value="Unassembled WGS sequence"/>
</dbReference>
<protein>
    <submittedName>
        <fullName evidence="1">Uncharacterized protein</fullName>
    </submittedName>
</protein>
<sequence length="486" mass="55983">MPPEKIIKLAERKGVKRELLRWAWTFFSQARPDFQDDFDTMMKNYAVCSDVKMWDATTWLTMHETLANVAVALEKKPREVRRKLLQEHPQSMVERSATSYQEVWATASCNVVALHSDPDKANEPDFDRKARHMAVLDLLRAFHDEMRELLGLESFRFFLDGEDLTDRRSLFDFDCRSLVALWHETFPSPQMGENPNCCLSLLTWTHSPEVHRILSEWRAAFSPVSTPRLVADFKVTLGALDDESHYGHGLGRPDNGNNIGNYPYWSDSDAYAVHGSDEAHDRLFAASNFKPHVRAEMAADFARKSDEIVADSDIGWAALTDDGEDGDLDDVVEWTRPWIRAVGDLCMFAREARNHSVGSSASKRLVDNEDGSSQVSASERRAEVYLELLMTVHRDIERNEGGFWDTTLKQNYPFEASGLIEFWRRVQHPQDVIPWIESPTVRENLLSWAWAFYSDDRQTFQFGFREALADKERRRVEHDVTEATAW</sequence>
<evidence type="ECO:0000313" key="1">
    <source>
        <dbReference type="EMBL" id="KAK0660533.1"/>
    </source>
</evidence>
<accession>A0AA40D4R9</accession>
<keyword evidence="2" id="KW-1185">Reference proteome</keyword>
<organism evidence="1 2">
    <name type="scientific">Lasiodiplodia hormozganensis</name>
    <dbReference type="NCBI Taxonomy" id="869390"/>
    <lineage>
        <taxon>Eukaryota</taxon>
        <taxon>Fungi</taxon>
        <taxon>Dikarya</taxon>
        <taxon>Ascomycota</taxon>
        <taxon>Pezizomycotina</taxon>
        <taxon>Dothideomycetes</taxon>
        <taxon>Dothideomycetes incertae sedis</taxon>
        <taxon>Botryosphaeriales</taxon>
        <taxon>Botryosphaeriaceae</taxon>
        <taxon>Lasiodiplodia</taxon>
    </lineage>
</organism>